<evidence type="ECO:0000313" key="2">
    <source>
        <dbReference type="EMBL" id="KAK6947223.1"/>
    </source>
</evidence>
<dbReference type="InterPro" id="IPR032474">
    <property type="entry name" value="Argonaute_N"/>
</dbReference>
<organism evidence="2 3">
    <name type="scientific">Dillenia turbinata</name>
    <dbReference type="NCBI Taxonomy" id="194707"/>
    <lineage>
        <taxon>Eukaryota</taxon>
        <taxon>Viridiplantae</taxon>
        <taxon>Streptophyta</taxon>
        <taxon>Embryophyta</taxon>
        <taxon>Tracheophyta</taxon>
        <taxon>Spermatophyta</taxon>
        <taxon>Magnoliopsida</taxon>
        <taxon>eudicotyledons</taxon>
        <taxon>Gunneridae</taxon>
        <taxon>Pentapetalae</taxon>
        <taxon>Dilleniales</taxon>
        <taxon>Dilleniaceae</taxon>
        <taxon>Dillenia</taxon>
    </lineage>
</organism>
<accession>A0AAN8ZUE8</accession>
<proteinExistence type="predicted"/>
<name>A0AAN8ZUE8_9MAGN</name>
<dbReference type="AlphaFoldDB" id="A0AAN8ZUE8"/>
<keyword evidence="3" id="KW-1185">Reference proteome</keyword>
<dbReference type="Pfam" id="PF16486">
    <property type="entry name" value="ArgoN"/>
    <property type="match status" value="1"/>
</dbReference>
<evidence type="ECO:0000313" key="3">
    <source>
        <dbReference type="Proteomes" id="UP001370490"/>
    </source>
</evidence>
<gene>
    <name evidence="2" type="ORF">RJ641_000696</name>
</gene>
<comment type="caution">
    <text evidence="2">The sequence shown here is derived from an EMBL/GenBank/DDBJ whole genome shotgun (WGS) entry which is preliminary data.</text>
</comment>
<protein>
    <submittedName>
        <fullName evidence="2">Protein argonaute, N-terminal</fullName>
    </submittedName>
</protein>
<sequence>MPPTVSVFSLSLTSSAVIRLRSYLSLCFLFSDHEKIVQEQVSLSYEDGRPVLCSLQVSLSYEDGRPVDGKGLGRKVIDRVQETYASELAGKYFAYDGEKSLFTIGPLPRNSLNLSLCSRISHPIDNHTPCCYSQPHSSSFYPL</sequence>
<dbReference type="Proteomes" id="UP001370490">
    <property type="component" value="Unassembled WGS sequence"/>
</dbReference>
<evidence type="ECO:0000259" key="1">
    <source>
        <dbReference type="Pfam" id="PF16486"/>
    </source>
</evidence>
<feature type="domain" description="Protein argonaute N-terminal" evidence="1">
    <location>
        <begin position="60"/>
        <end position="113"/>
    </location>
</feature>
<dbReference type="EMBL" id="JBAMMX010000001">
    <property type="protein sequence ID" value="KAK6947223.1"/>
    <property type="molecule type" value="Genomic_DNA"/>
</dbReference>
<reference evidence="2 3" key="1">
    <citation type="submission" date="2023-12" db="EMBL/GenBank/DDBJ databases">
        <title>A high-quality genome assembly for Dillenia turbinata (Dilleniales).</title>
        <authorList>
            <person name="Chanderbali A."/>
        </authorList>
    </citation>
    <scope>NUCLEOTIDE SEQUENCE [LARGE SCALE GENOMIC DNA]</scope>
    <source>
        <strain evidence="2">LSX21</strain>
        <tissue evidence="2">Leaf</tissue>
    </source>
</reference>